<comment type="caution">
    <text evidence="2">The sequence shown here is derived from an EMBL/GenBank/DDBJ whole genome shotgun (WGS) entry which is preliminary data.</text>
</comment>
<reference evidence="2 3" key="1">
    <citation type="submission" date="2018-04" db="EMBL/GenBank/DDBJ databases">
        <title>Acinetobacter junii Genome sequencing and assembly.</title>
        <authorList>
            <person name="Su J."/>
            <person name="Rensing C."/>
            <person name="Mazhar H.S."/>
        </authorList>
    </citation>
    <scope>NUCLEOTIDE SEQUENCE [LARGE SCALE GENOMIC DNA]</scope>
    <source>
        <strain evidence="2 3">SC22</strain>
    </source>
</reference>
<keyword evidence="2" id="KW-0378">Hydrolase</keyword>
<organism evidence="2 3">
    <name type="scientific">Acinetobacter junii</name>
    <dbReference type="NCBI Taxonomy" id="40215"/>
    <lineage>
        <taxon>Bacteria</taxon>
        <taxon>Pseudomonadati</taxon>
        <taxon>Pseudomonadota</taxon>
        <taxon>Gammaproteobacteria</taxon>
        <taxon>Moraxellales</taxon>
        <taxon>Moraxellaceae</taxon>
        <taxon>Acinetobacter</taxon>
    </lineage>
</organism>
<dbReference type="RefSeq" id="WP_112986535.1">
    <property type="nucleotide sequence ID" value="NZ_CP131470.1"/>
</dbReference>
<evidence type="ECO:0000313" key="3">
    <source>
        <dbReference type="Proteomes" id="UP000253688"/>
    </source>
</evidence>
<name>A0A365PGY5_ACIJU</name>
<dbReference type="InterPro" id="IPR003615">
    <property type="entry name" value="HNH_nuc"/>
</dbReference>
<evidence type="ECO:0000259" key="1">
    <source>
        <dbReference type="SMART" id="SM00507"/>
    </source>
</evidence>
<accession>A0A365PGY5</accession>
<dbReference type="Proteomes" id="UP000253688">
    <property type="component" value="Unassembled WGS sequence"/>
</dbReference>
<keyword evidence="2" id="KW-0255">Endonuclease</keyword>
<dbReference type="STRING" id="40215.BVL33_00685"/>
<gene>
    <name evidence="2" type="ORF">DC346_13455</name>
</gene>
<keyword evidence="2" id="KW-0540">Nuclease</keyword>
<dbReference type="GO" id="GO:0004519">
    <property type="term" value="F:endonuclease activity"/>
    <property type="evidence" value="ECO:0007669"/>
    <property type="project" value="UniProtKB-KW"/>
</dbReference>
<dbReference type="Pfam" id="PF13395">
    <property type="entry name" value="HNH_4"/>
    <property type="match status" value="1"/>
</dbReference>
<feature type="domain" description="HNH nuclease" evidence="1">
    <location>
        <begin position="226"/>
        <end position="279"/>
    </location>
</feature>
<dbReference type="EMBL" id="QEWH01000079">
    <property type="protein sequence ID" value="RBA44428.1"/>
    <property type="molecule type" value="Genomic_DNA"/>
</dbReference>
<sequence length="363" mass="42575">MWQDDHFIENNKPTPNEQLKFLKHIQQILQSGTFTSTYKFALLISITRLAIEQGQDTGAALHLEYQDIAEKFIDLYWKQSLPFQFNQYEPFTIHQSTGKQAKIISEIQNAQQQFKTLAALRKDVLYWNRLKRTVATTVKQMPVVYLQNLNGQTVEFLYNLEDSKQSLKLLPKVMYCLRQFSEIIEELCQKRWIDFVRLNKQNLVVLDGLPDLDEFMFAPSRSQLGQVANFLIDLQECQCFYCGKSLKNNKYAVDHFIPWSLYPADTGHNFVLADDKCNSQKSNYLASEEFLNQWLERNHLHDQLITQEISQLGFLTDIQRSHRVADWAYRQAVENEYLVWLGGSEKKLVSKLIEIRCENKVII</sequence>
<dbReference type="AlphaFoldDB" id="A0A365PGY5"/>
<dbReference type="CDD" id="cd00085">
    <property type="entry name" value="HNHc"/>
    <property type="match status" value="1"/>
</dbReference>
<proteinExistence type="predicted"/>
<protein>
    <submittedName>
        <fullName evidence="2">HNH endonuclease</fullName>
    </submittedName>
</protein>
<evidence type="ECO:0000313" key="2">
    <source>
        <dbReference type="EMBL" id="RBA44428.1"/>
    </source>
</evidence>
<dbReference type="SMART" id="SM00507">
    <property type="entry name" value="HNHc"/>
    <property type="match status" value="1"/>
</dbReference>
<dbReference type="Gene3D" id="1.10.30.50">
    <property type="match status" value="1"/>
</dbReference>